<dbReference type="PATRIC" id="fig|45068.5.peg.2359"/>
<feature type="transmembrane region" description="Helical" evidence="6">
    <location>
        <begin position="104"/>
        <end position="124"/>
    </location>
</feature>
<proteinExistence type="predicted"/>
<organism evidence="7 8">
    <name type="scientific">Legionella londiniensis</name>
    <dbReference type="NCBI Taxonomy" id="45068"/>
    <lineage>
        <taxon>Bacteria</taxon>
        <taxon>Pseudomonadati</taxon>
        <taxon>Pseudomonadota</taxon>
        <taxon>Gammaproteobacteria</taxon>
        <taxon>Legionellales</taxon>
        <taxon>Legionellaceae</taxon>
        <taxon>Legionella</taxon>
    </lineage>
</organism>
<comment type="caution">
    <text evidence="7">The sequence shown here is derived from an EMBL/GenBank/DDBJ whole genome shotgun (WGS) entry which is preliminary data.</text>
</comment>
<feature type="transmembrane region" description="Helical" evidence="6">
    <location>
        <begin position="144"/>
        <end position="164"/>
    </location>
</feature>
<gene>
    <name evidence="7" type="ORF">Llon_2168</name>
</gene>
<dbReference type="InterPro" id="IPR003841">
    <property type="entry name" value="Na/Pi_transpt"/>
</dbReference>
<dbReference type="RefSeq" id="WP_058530140.1">
    <property type="nucleotide sequence ID" value="NZ_CAAAHZ010000002.1"/>
</dbReference>
<feature type="transmembrane region" description="Helical" evidence="6">
    <location>
        <begin position="71"/>
        <end position="92"/>
    </location>
</feature>
<dbReference type="PANTHER" id="PTHR10010:SF46">
    <property type="entry name" value="SODIUM-DEPENDENT PHOSPHATE TRANSPORT PROTEIN 2B"/>
    <property type="match status" value="1"/>
</dbReference>
<keyword evidence="4 6" id="KW-1133">Transmembrane helix</keyword>
<dbReference type="GO" id="GO:0005436">
    <property type="term" value="F:sodium:phosphate symporter activity"/>
    <property type="evidence" value="ECO:0007669"/>
    <property type="project" value="InterPro"/>
</dbReference>
<comment type="subcellular location">
    <subcellularLocation>
        <location evidence="1">Cell membrane</location>
        <topology evidence="1">Multi-pass membrane protein</topology>
    </subcellularLocation>
</comment>
<dbReference type="GO" id="GO:0044341">
    <property type="term" value="P:sodium-dependent phosphate transport"/>
    <property type="evidence" value="ECO:0007669"/>
    <property type="project" value="InterPro"/>
</dbReference>
<dbReference type="PANTHER" id="PTHR10010">
    <property type="entry name" value="SOLUTE CARRIER FAMILY 34 SODIUM PHOSPHATE , MEMBER 2-RELATED"/>
    <property type="match status" value="1"/>
</dbReference>
<evidence type="ECO:0000256" key="5">
    <source>
        <dbReference type="ARBA" id="ARBA00023136"/>
    </source>
</evidence>
<sequence length="382" mass="43242">MKMQKFDKKLWKKKFNQLKKNKKFQLLQLVFVIYLFLFAIYLMKSFAEELGRREVHDIILSVSHPLSGFAIGWLSAELVQSASVIAIMTVLFVGADLIRINQAFFIMLGTVFGNSFTPLLAAVLSPKGKYERLYYGFELALANIIYNFYLILIVLALELTTHFYTVSGEHLLSWFKGLPVFAITPDFIDYMLMPLKWLLMIDYWPLPLVFIFALLFFLFSLHQFGSLMANYFGGVKRAQKKIEDNLNSDLKIVIFGLLCSLIIPSASLLVTMLVPLAVKKIISLRQAIPFIIAVNICTYIDVLIAGIASSAPGALASSTMLMLISLTGLLFLIQGIGIRAVQGTVTFLTREHLGIRQRFQILVFAIGYILIPIILFFLDFIF</sequence>
<dbReference type="AlphaFoldDB" id="A0A0W0VHI7"/>
<dbReference type="EMBL" id="LNYK01000034">
    <property type="protein sequence ID" value="KTD19588.1"/>
    <property type="molecule type" value="Genomic_DNA"/>
</dbReference>
<evidence type="ECO:0000256" key="1">
    <source>
        <dbReference type="ARBA" id="ARBA00004651"/>
    </source>
</evidence>
<dbReference type="Proteomes" id="UP000054997">
    <property type="component" value="Unassembled WGS sequence"/>
</dbReference>
<keyword evidence="8" id="KW-1185">Reference proteome</keyword>
<feature type="transmembrane region" description="Helical" evidence="6">
    <location>
        <begin position="320"/>
        <end position="341"/>
    </location>
</feature>
<keyword evidence="5 6" id="KW-0472">Membrane</keyword>
<feature type="transmembrane region" description="Helical" evidence="6">
    <location>
        <begin position="287"/>
        <end position="308"/>
    </location>
</feature>
<feature type="transmembrane region" description="Helical" evidence="6">
    <location>
        <begin position="361"/>
        <end position="381"/>
    </location>
</feature>
<name>A0A0W0VHI7_9GAMM</name>
<protein>
    <submittedName>
        <fullName evidence="7">Na+/Pi-cotransporter</fullName>
    </submittedName>
</protein>
<feature type="transmembrane region" description="Helical" evidence="6">
    <location>
        <begin position="252"/>
        <end position="275"/>
    </location>
</feature>
<keyword evidence="3 6" id="KW-0812">Transmembrane</keyword>
<evidence type="ECO:0000256" key="3">
    <source>
        <dbReference type="ARBA" id="ARBA00022692"/>
    </source>
</evidence>
<evidence type="ECO:0000313" key="7">
    <source>
        <dbReference type="EMBL" id="KTD19588.1"/>
    </source>
</evidence>
<evidence type="ECO:0000256" key="2">
    <source>
        <dbReference type="ARBA" id="ARBA00022475"/>
    </source>
</evidence>
<reference evidence="7 8" key="1">
    <citation type="submission" date="2015-11" db="EMBL/GenBank/DDBJ databases">
        <title>Genomic analysis of 38 Legionella species identifies large and diverse effector repertoires.</title>
        <authorList>
            <person name="Burstein D."/>
            <person name="Amaro F."/>
            <person name="Zusman T."/>
            <person name="Lifshitz Z."/>
            <person name="Cohen O."/>
            <person name="Gilbert J.A."/>
            <person name="Pupko T."/>
            <person name="Shuman H.A."/>
            <person name="Segal G."/>
        </authorList>
    </citation>
    <scope>NUCLEOTIDE SEQUENCE [LARGE SCALE GENOMIC DNA]</scope>
    <source>
        <strain evidence="7 8">ATCC 49505</strain>
    </source>
</reference>
<evidence type="ECO:0000256" key="6">
    <source>
        <dbReference type="SAM" id="Phobius"/>
    </source>
</evidence>
<dbReference type="GO" id="GO:0005886">
    <property type="term" value="C:plasma membrane"/>
    <property type="evidence" value="ECO:0007669"/>
    <property type="project" value="UniProtKB-SubCell"/>
</dbReference>
<keyword evidence="2" id="KW-1003">Cell membrane</keyword>
<feature type="transmembrane region" description="Helical" evidence="6">
    <location>
        <begin position="208"/>
        <end position="232"/>
    </location>
</feature>
<evidence type="ECO:0000313" key="8">
    <source>
        <dbReference type="Proteomes" id="UP000054997"/>
    </source>
</evidence>
<dbReference type="STRING" id="45068.Llon_2168"/>
<dbReference type="Pfam" id="PF02690">
    <property type="entry name" value="Na_Pi_cotrans"/>
    <property type="match status" value="2"/>
</dbReference>
<evidence type="ECO:0000256" key="4">
    <source>
        <dbReference type="ARBA" id="ARBA00022989"/>
    </source>
</evidence>
<accession>A0A0W0VHI7</accession>